<comment type="caution">
    <text evidence="1">The sequence shown here is derived from an EMBL/GenBank/DDBJ whole genome shotgun (WGS) entry which is preliminary data.</text>
</comment>
<keyword evidence="2" id="KW-1185">Reference proteome</keyword>
<evidence type="ECO:0000313" key="1">
    <source>
        <dbReference type="EMBL" id="CAA9892088.1"/>
    </source>
</evidence>
<name>A0A8S0XTW5_9GAMM</name>
<dbReference type="InterPro" id="IPR035093">
    <property type="entry name" value="RelE/ParE_toxin_dom_sf"/>
</dbReference>
<dbReference type="Gene3D" id="3.30.2310.20">
    <property type="entry name" value="RelE-like"/>
    <property type="match status" value="1"/>
</dbReference>
<organism evidence="1 2">
    <name type="scientific">Candidatus Methylobacter favarea</name>
    <dbReference type="NCBI Taxonomy" id="2707345"/>
    <lineage>
        <taxon>Bacteria</taxon>
        <taxon>Pseudomonadati</taxon>
        <taxon>Pseudomonadota</taxon>
        <taxon>Gammaproteobacteria</taxon>
        <taxon>Methylococcales</taxon>
        <taxon>Methylococcaceae</taxon>
        <taxon>Methylobacter</taxon>
    </lineage>
</organism>
<reference evidence="1 2" key="1">
    <citation type="submission" date="2020-02" db="EMBL/GenBank/DDBJ databases">
        <authorList>
            <person name="Hogendoorn C."/>
        </authorList>
    </citation>
    <scope>NUCLEOTIDE SEQUENCE [LARGE SCALE GENOMIC DNA]</scope>
    <source>
        <strain evidence="1">METHB21</strain>
    </source>
</reference>
<accession>A0A8S0XTW5</accession>
<proteinExistence type="predicted"/>
<evidence type="ECO:0000313" key="2">
    <source>
        <dbReference type="Proteomes" id="UP000494216"/>
    </source>
</evidence>
<dbReference type="Proteomes" id="UP000494216">
    <property type="component" value="Unassembled WGS sequence"/>
</dbReference>
<protein>
    <submittedName>
        <fullName evidence="1">Toxin Y4kP</fullName>
    </submittedName>
</protein>
<sequence length="37" mass="4406">MVVSGTPYIIPYRVVNERLQILRVYHASRSWPDAFDR</sequence>
<dbReference type="EMBL" id="CADCXN010000090">
    <property type="protein sequence ID" value="CAA9892088.1"/>
    <property type="molecule type" value="Genomic_DNA"/>
</dbReference>
<gene>
    <name evidence="1" type="ORF">METHB2_590004</name>
</gene>
<dbReference type="AlphaFoldDB" id="A0A8S0XTW5"/>